<dbReference type="AlphaFoldDB" id="A0A1T4MWB7"/>
<feature type="chain" id="PRO_5013273062" description="Lipoprotein" evidence="1">
    <location>
        <begin position="19"/>
        <end position="176"/>
    </location>
</feature>
<reference evidence="3" key="1">
    <citation type="submission" date="2017-02" db="EMBL/GenBank/DDBJ databases">
        <authorList>
            <person name="Varghese N."/>
            <person name="Submissions S."/>
        </authorList>
    </citation>
    <scope>NUCLEOTIDE SEQUENCE [LARGE SCALE GENOMIC DNA]</scope>
    <source>
        <strain evidence="3">USBA 369</strain>
    </source>
</reference>
<protein>
    <recommendedName>
        <fullName evidence="4">Lipoprotein</fullName>
    </recommendedName>
</protein>
<keyword evidence="3" id="KW-1185">Reference proteome</keyword>
<evidence type="ECO:0008006" key="4">
    <source>
        <dbReference type="Google" id="ProtNLM"/>
    </source>
</evidence>
<evidence type="ECO:0000256" key="1">
    <source>
        <dbReference type="SAM" id="SignalP"/>
    </source>
</evidence>
<feature type="signal peptide" evidence="1">
    <location>
        <begin position="1"/>
        <end position="18"/>
    </location>
</feature>
<dbReference type="Proteomes" id="UP000190135">
    <property type="component" value="Unassembled WGS sequence"/>
</dbReference>
<sequence>MHMSFAFRAAALAGFAILAGCQSSTPPADLSANPVPSAAEGRIPEYCPRVSLREGTAVLTKKAGEDVVYVASITDSSRECHVVNGQLMMKVGIAGRVMPGPAAKSGTIQLPIRVALVSGSDVLYSQLSQQSVSVSAGGGAVQFVYVDDRVVVPEPPARTYAVYAGFDEGPAPKAKR</sequence>
<evidence type="ECO:0000313" key="2">
    <source>
        <dbReference type="EMBL" id="SJZ71211.1"/>
    </source>
</evidence>
<dbReference type="EMBL" id="FUXL01000002">
    <property type="protein sequence ID" value="SJZ71211.1"/>
    <property type="molecule type" value="Genomic_DNA"/>
</dbReference>
<proteinExistence type="predicted"/>
<accession>A0A1T4MWB7</accession>
<dbReference type="STRING" id="1365950.SAMN05428963_102314"/>
<keyword evidence="1" id="KW-0732">Signal</keyword>
<gene>
    <name evidence="2" type="ORF">SAMN05428963_102314</name>
</gene>
<evidence type="ECO:0000313" key="3">
    <source>
        <dbReference type="Proteomes" id="UP000190135"/>
    </source>
</evidence>
<organism evidence="2 3">
    <name type="scientific">Consotaella salsifontis</name>
    <dbReference type="NCBI Taxonomy" id="1365950"/>
    <lineage>
        <taxon>Bacteria</taxon>
        <taxon>Pseudomonadati</taxon>
        <taxon>Pseudomonadota</taxon>
        <taxon>Alphaproteobacteria</taxon>
        <taxon>Hyphomicrobiales</taxon>
        <taxon>Aurantimonadaceae</taxon>
        <taxon>Consotaella</taxon>
    </lineage>
</organism>
<name>A0A1T4MWB7_9HYPH</name>